<proteinExistence type="predicted"/>
<evidence type="ECO:0000313" key="3">
    <source>
        <dbReference type="Proteomes" id="UP001057738"/>
    </source>
</evidence>
<sequence length="334" mass="35782">MKRPSPAPPARAAAVLPAAALTALTALATLAALVVLPSGPAHAFTGDNHEDITRRALPWQPATLTEMADAREGAVNANDRPPYFELGPLHCDNADYLSPRHAPGYPRTRDEATTELVACVGTSVARFRKAVRAADGLVDAGGRVRADQTDLSAHCTWDERPAPAKCAVLEQLGRGWHQLEDFYSHSNWTDEAAPGPAGVANPPGLGRTGAVPFFDIRRYSGMKDADWSREVRAVVPEDLASGCYPDFDSTGVKPAGCAGRVAHNRDLNKDTPASARAQTGDNFRRATAGATAEITRQWKAFEEELRAAYPENRRGDRMVCALVHDDPVADCPSG</sequence>
<dbReference type="Proteomes" id="UP001057738">
    <property type="component" value="Chromosome"/>
</dbReference>
<feature type="signal peptide" evidence="1">
    <location>
        <begin position="1"/>
        <end position="43"/>
    </location>
</feature>
<gene>
    <name evidence="2" type="ORF">NRK68_05690</name>
</gene>
<feature type="chain" id="PRO_5047429859" description="CinY protein" evidence="1">
    <location>
        <begin position="44"/>
        <end position="334"/>
    </location>
</feature>
<dbReference type="GeneID" id="95572937"/>
<dbReference type="RefSeq" id="WP_257855245.1">
    <property type="nucleotide sequence ID" value="NZ_CP102514.1"/>
</dbReference>
<accession>A0ABY5PRQ0</accession>
<evidence type="ECO:0008006" key="4">
    <source>
        <dbReference type="Google" id="ProtNLM"/>
    </source>
</evidence>
<protein>
    <recommendedName>
        <fullName evidence="4">CinY protein</fullName>
    </recommendedName>
</protein>
<evidence type="ECO:0000256" key="1">
    <source>
        <dbReference type="SAM" id="SignalP"/>
    </source>
</evidence>
<reference evidence="2" key="1">
    <citation type="submission" date="2022-08" db="EMBL/GenBank/DDBJ databases">
        <authorList>
            <person name="Tian L."/>
        </authorList>
    </citation>
    <scope>NUCLEOTIDE SEQUENCE</scope>
    <source>
        <strain evidence="2">CM253</strain>
    </source>
</reference>
<organism evidence="2 3">
    <name type="scientific">Streptomyces yangpuensis</name>
    <dbReference type="NCBI Taxonomy" id="1648182"/>
    <lineage>
        <taxon>Bacteria</taxon>
        <taxon>Bacillati</taxon>
        <taxon>Actinomycetota</taxon>
        <taxon>Actinomycetes</taxon>
        <taxon>Kitasatosporales</taxon>
        <taxon>Streptomycetaceae</taxon>
        <taxon>Streptomyces</taxon>
    </lineage>
</organism>
<name>A0ABY5PRQ0_9ACTN</name>
<keyword evidence="3" id="KW-1185">Reference proteome</keyword>
<dbReference type="EMBL" id="CP102514">
    <property type="protein sequence ID" value="UUY46751.1"/>
    <property type="molecule type" value="Genomic_DNA"/>
</dbReference>
<evidence type="ECO:0000313" key="2">
    <source>
        <dbReference type="EMBL" id="UUY46751.1"/>
    </source>
</evidence>
<keyword evidence="1" id="KW-0732">Signal</keyword>